<dbReference type="PANTHER" id="PTHR24246">
    <property type="entry name" value="OLFACTORY RECEPTOR AND ADENOSINE RECEPTOR"/>
    <property type="match status" value="1"/>
</dbReference>
<keyword evidence="9" id="KW-0807">Transducer</keyword>
<sequence length="332" mass="38631">MLNGSAVLNPSMTRILNMTNMTTTNTTPHYTVYQAYHLGLLVISVLIILSNSFAITIYCRHKAIRKNLNNILLCSLAVSDLLTGLIYLPVLVIVERSDFRGKHQWLLTLQRYHFMFGNLCGFSTVFHIIALTIDKYVAVLYPFKKINLSTRWLYRKILASLWTTALFFALIPLFWYFKDEGSQSWYKKFHVYGIFQLVIFFGLSLLTLMYCYLRMFAKIHNQDCEGSLTGRVQRRERTDRKTISVFLCFFVVFVIGWFPWFLFTLDNNMLRAPLEVKDFLVTLRFAGAFLNPAIYAFLKNDYRQAISSDLAKLCSKPAKMEPIELNLKTTNQ</sequence>
<reference evidence="10" key="1">
    <citation type="submission" date="2020-04" db="EMBL/GenBank/DDBJ databases">
        <authorList>
            <person name="Alioto T."/>
            <person name="Alioto T."/>
            <person name="Gomez Garrido J."/>
        </authorList>
    </citation>
    <scope>NUCLEOTIDE SEQUENCE</scope>
    <source>
        <strain evidence="10">A484AB</strain>
    </source>
</reference>
<keyword evidence="4" id="KW-1133">Transmembrane helix</keyword>
<dbReference type="InterPro" id="IPR017452">
    <property type="entry name" value="GPCR_Rhodpsn_7TM"/>
</dbReference>
<dbReference type="GO" id="GO:0005886">
    <property type="term" value="C:plasma membrane"/>
    <property type="evidence" value="ECO:0007669"/>
    <property type="project" value="UniProtKB-SubCell"/>
</dbReference>
<evidence type="ECO:0000256" key="7">
    <source>
        <dbReference type="ARBA" id="ARBA00023170"/>
    </source>
</evidence>
<protein>
    <submittedName>
        <fullName evidence="10">Histamine H2 receptor-like</fullName>
    </submittedName>
</protein>
<evidence type="ECO:0000256" key="2">
    <source>
        <dbReference type="ARBA" id="ARBA00022475"/>
    </source>
</evidence>
<evidence type="ECO:0000256" key="4">
    <source>
        <dbReference type="ARBA" id="ARBA00022989"/>
    </source>
</evidence>
<dbReference type="SUPFAM" id="SSF81321">
    <property type="entry name" value="Family A G protein-coupled receptor-like"/>
    <property type="match status" value="1"/>
</dbReference>
<dbReference type="AlphaFoldDB" id="A0A7D9HB12"/>
<evidence type="ECO:0000256" key="8">
    <source>
        <dbReference type="ARBA" id="ARBA00023180"/>
    </source>
</evidence>
<evidence type="ECO:0000256" key="1">
    <source>
        <dbReference type="ARBA" id="ARBA00004651"/>
    </source>
</evidence>
<comment type="caution">
    <text evidence="10">The sequence shown here is derived from an EMBL/GenBank/DDBJ whole genome shotgun (WGS) entry which is preliminary data.</text>
</comment>
<comment type="subcellular location">
    <subcellularLocation>
        <location evidence="1">Cell membrane</location>
        <topology evidence="1">Multi-pass membrane protein</topology>
    </subcellularLocation>
</comment>
<dbReference type="Pfam" id="PF00001">
    <property type="entry name" value="7tm_1"/>
    <property type="match status" value="1"/>
</dbReference>
<gene>
    <name evidence="10" type="ORF">PACLA_8A021915</name>
</gene>
<keyword evidence="11" id="KW-1185">Reference proteome</keyword>
<keyword evidence="8" id="KW-0325">Glycoprotein</keyword>
<accession>A0A7D9HB12</accession>
<evidence type="ECO:0000313" key="10">
    <source>
        <dbReference type="EMBL" id="CAB3979183.1"/>
    </source>
</evidence>
<dbReference type="Gene3D" id="1.20.1070.10">
    <property type="entry name" value="Rhodopsin 7-helix transmembrane proteins"/>
    <property type="match status" value="1"/>
</dbReference>
<evidence type="ECO:0000256" key="3">
    <source>
        <dbReference type="ARBA" id="ARBA00022692"/>
    </source>
</evidence>
<evidence type="ECO:0000256" key="9">
    <source>
        <dbReference type="ARBA" id="ARBA00023224"/>
    </source>
</evidence>
<organism evidence="10 11">
    <name type="scientific">Paramuricea clavata</name>
    <name type="common">Red gorgonian</name>
    <name type="synonym">Violescent sea-whip</name>
    <dbReference type="NCBI Taxonomy" id="317549"/>
    <lineage>
        <taxon>Eukaryota</taxon>
        <taxon>Metazoa</taxon>
        <taxon>Cnidaria</taxon>
        <taxon>Anthozoa</taxon>
        <taxon>Octocorallia</taxon>
        <taxon>Malacalcyonacea</taxon>
        <taxon>Plexauridae</taxon>
        <taxon>Paramuricea</taxon>
    </lineage>
</organism>
<keyword evidence="7 10" id="KW-0675">Receptor</keyword>
<keyword evidence="3" id="KW-0812">Transmembrane</keyword>
<evidence type="ECO:0000313" key="11">
    <source>
        <dbReference type="Proteomes" id="UP001152795"/>
    </source>
</evidence>
<keyword evidence="2" id="KW-1003">Cell membrane</keyword>
<proteinExistence type="predicted"/>
<dbReference type="Proteomes" id="UP001152795">
    <property type="component" value="Unassembled WGS sequence"/>
</dbReference>
<keyword evidence="6" id="KW-0472">Membrane</keyword>
<dbReference type="EMBL" id="CACRXK020000174">
    <property type="protein sequence ID" value="CAB3979183.1"/>
    <property type="molecule type" value="Genomic_DNA"/>
</dbReference>
<evidence type="ECO:0000256" key="5">
    <source>
        <dbReference type="ARBA" id="ARBA00023040"/>
    </source>
</evidence>
<name>A0A7D9HB12_PARCT</name>
<dbReference type="PRINTS" id="PR00237">
    <property type="entry name" value="GPCRRHODOPSN"/>
</dbReference>
<evidence type="ECO:0000256" key="6">
    <source>
        <dbReference type="ARBA" id="ARBA00023136"/>
    </source>
</evidence>
<dbReference type="CDD" id="cd00637">
    <property type="entry name" value="7tm_classA_rhodopsin-like"/>
    <property type="match status" value="1"/>
</dbReference>
<dbReference type="OrthoDB" id="10042731at2759"/>
<dbReference type="PROSITE" id="PS50262">
    <property type="entry name" value="G_PROTEIN_RECEP_F1_2"/>
    <property type="match status" value="1"/>
</dbReference>
<dbReference type="InterPro" id="IPR000276">
    <property type="entry name" value="GPCR_Rhodpsn"/>
</dbReference>
<dbReference type="GO" id="GO:0004930">
    <property type="term" value="F:G protein-coupled receptor activity"/>
    <property type="evidence" value="ECO:0007669"/>
    <property type="project" value="UniProtKB-KW"/>
</dbReference>
<dbReference type="PANTHER" id="PTHR24246:SF27">
    <property type="entry name" value="ADENOSINE RECEPTOR, ISOFORM A"/>
    <property type="match status" value="1"/>
</dbReference>
<keyword evidence="5" id="KW-0297">G-protein coupled receptor</keyword>